<protein>
    <submittedName>
        <fullName evidence="2">Uncharacterized protein</fullName>
    </submittedName>
</protein>
<accession>A0A8S3UWL4</accession>
<keyword evidence="3" id="KW-1185">Reference proteome</keyword>
<feature type="transmembrane region" description="Helical" evidence="1">
    <location>
        <begin position="238"/>
        <end position="257"/>
    </location>
</feature>
<dbReference type="EMBL" id="CAJPWZ010003023">
    <property type="protein sequence ID" value="CAG2249964.1"/>
    <property type="molecule type" value="Genomic_DNA"/>
</dbReference>
<organism evidence="2 3">
    <name type="scientific">Mytilus edulis</name>
    <name type="common">Blue mussel</name>
    <dbReference type="NCBI Taxonomy" id="6550"/>
    <lineage>
        <taxon>Eukaryota</taxon>
        <taxon>Metazoa</taxon>
        <taxon>Spiralia</taxon>
        <taxon>Lophotrochozoa</taxon>
        <taxon>Mollusca</taxon>
        <taxon>Bivalvia</taxon>
        <taxon>Autobranchia</taxon>
        <taxon>Pteriomorphia</taxon>
        <taxon>Mytilida</taxon>
        <taxon>Mytiloidea</taxon>
        <taxon>Mytilidae</taxon>
        <taxon>Mytilinae</taxon>
        <taxon>Mytilus</taxon>
    </lineage>
</organism>
<dbReference type="OrthoDB" id="10029313at2759"/>
<keyword evidence="1" id="KW-0472">Membrane</keyword>
<keyword evidence="1" id="KW-1133">Transmembrane helix</keyword>
<dbReference type="AlphaFoldDB" id="A0A8S3UWL4"/>
<reference evidence="2" key="1">
    <citation type="submission" date="2021-03" db="EMBL/GenBank/DDBJ databases">
        <authorList>
            <person name="Bekaert M."/>
        </authorList>
    </citation>
    <scope>NUCLEOTIDE SEQUENCE</scope>
</reference>
<evidence type="ECO:0000313" key="2">
    <source>
        <dbReference type="EMBL" id="CAG2249964.1"/>
    </source>
</evidence>
<sequence length="405" mass="43279">MRDFNEFARKLRCKFLFYSKNENIHPFRENSKYEPHYSCDALENYIFQTKHELSSMQPRRFRDNLKPGERSSISSLLRDKSILIKKADKSNNVVVLDKSIYLSEAYRQLQSHHYTSLDGFDFKVLRNNINDYVTRMHIHNEIDEISFKYMINGNQKNYGPGQMHILPKIHKINFVDYDNVMRIGFNIDLIVPPGRPIISQIGLIYTCLDDIIQLAIYINSGHSIYTELKLTIHKKMRFILAVVATVVLAAVVSAGGYGKGHGEYHGFGGKGYGGHGGGYGGHSLGYGGGYGGSVGGYGGGYGGSMGGYGGGYGGSMGGYGGGYGGSMGGYGGSIGGYGGSMGGYSGGYGGSMGGYSGGLSGSYGGIGGSYGGMSGSYGGLGGSYGGLGGSYGQSSGSYYPSKSIY</sequence>
<name>A0A8S3UWL4_MYTED</name>
<dbReference type="Proteomes" id="UP000683360">
    <property type="component" value="Unassembled WGS sequence"/>
</dbReference>
<evidence type="ECO:0000256" key="1">
    <source>
        <dbReference type="SAM" id="Phobius"/>
    </source>
</evidence>
<comment type="caution">
    <text evidence="2">The sequence shown here is derived from an EMBL/GenBank/DDBJ whole genome shotgun (WGS) entry which is preliminary data.</text>
</comment>
<keyword evidence="1" id="KW-0812">Transmembrane</keyword>
<proteinExistence type="predicted"/>
<gene>
    <name evidence="2" type="ORF">MEDL_61720</name>
</gene>
<evidence type="ECO:0000313" key="3">
    <source>
        <dbReference type="Proteomes" id="UP000683360"/>
    </source>
</evidence>